<dbReference type="OMA" id="VWFWHCL"/>
<dbReference type="PANTHER" id="PTHR21310">
    <property type="entry name" value="AMINOGLYCOSIDE PHOSPHOTRANSFERASE-RELATED-RELATED"/>
    <property type="match status" value="1"/>
</dbReference>
<gene>
    <name evidence="1" type="ORF">MYCTH_2306955</name>
</gene>
<dbReference type="EMBL" id="CP003005">
    <property type="protein sequence ID" value="AEO59043.1"/>
    <property type="molecule type" value="Genomic_DNA"/>
</dbReference>
<accession>G2QF14</accession>
<dbReference type="VEuPathDB" id="FungiDB:MYCTH_2306955"/>
<keyword evidence="2" id="KW-1185">Reference proteome</keyword>
<sequence>MTAPATLDVQGRSMTYEEAAEEEFNVLSRLGYSAALETLADDLWRHRKSIEALTRHHLGLGKHDTCDVLESRHWIRGGFNICVLLNITSPGRQERKVVFRCAMPHKLAEARYPGTVDEKLGCEVGAYVFMQENCPHVRIPHLYGFGFSDGRQFTHVCHRPFLVRISHMVRRCIYRLLFDRVLSQYTRNATHHSVPFAYLLLDHINPESGQMLSKTWDKYRDDPARRQRLFRGMSKIMLSLARLPQMQIGSFQFNGDGTLMLRNRPLTCSMILLENDGAPRTMQMSDTYKCTDAFVADMITFHDQRFLSQPNAVNSEIDCRGQMAVMTLLRVFSHRFIKREHRYGPFLPQLTDLHASNIFVDDDWNVTCLIDLEWLCALPREMLNVPYWLTGCSIDQIRDDRYVEFDKIRREFMHVFEEEERTMAAEQGLTITVSRVMQEMWDSKGIWVWHCLSSVNAMYLLLEDHLCPGRLPVSVEKAVSQFWCEDPDAVVRTKLADKERYDELLRQAFEK</sequence>
<dbReference type="STRING" id="573729.G2QF14"/>
<dbReference type="RefSeq" id="XP_003664288.1">
    <property type="nucleotide sequence ID" value="XM_003664240.1"/>
</dbReference>
<protein>
    <recommendedName>
        <fullName evidence="3">Aminoglycoside phosphotransferase domain-containing protein</fullName>
    </recommendedName>
</protein>
<dbReference type="HOGENOM" id="CLU_025005_3_1_1"/>
<dbReference type="PANTHER" id="PTHR21310:SF37">
    <property type="entry name" value="AMINOGLYCOSIDE PHOSPHOTRANSFERASE DOMAIN-CONTAINING PROTEIN"/>
    <property type="match status" value="1"/>
</dbReference>
<dbReference type="OrthoDB" id="3645574at2759"/>
<name>G2QF14_THET4</name>
<dbReference type="KEGG" id="mtm:MYCTH_2306955"/>
<proteinExistence type="predicted"/>
<organism evidence="1 2">
    <name type="scientific">Thermothelomyces thermophilus (strain ATCC 42464 / BCRC 31852 / DSM 1799)</name>
    <name type="common">Sporotrichum thermophile</name>
    <dbReference type="NCBI Taxonomy" id="573729"/>
    <lineage>
        <taxon>Eukaryota</taxon>
        <taxon>Fungi</taxon>
        <taxon>Dikarya</taxon>
        <taxon>Ascomycota</taxon>
        <taxon>Pezizomycotina</taxon>
        <taxon>Sordariomycetes</taxon>
        <taxon>Sordariomycetidae</taxon>
        <taxon>Sordariales</taxon>
        <taxon>Chaetomiaceae</taxon>
        <taxon>Thermothelomyces</taxon>
    </lineage>
</organism>
<dbReference type="InterPro" id="IPR051678">
    <property type="entry name" value="AGP_Transferase"/>
</dbReference>
<evidence type="ECO:0000313" key="1">
    <source>
        <dbReference type="EMBL" id="AEO59043.1"/>
    </source>
</evidence>
<dbReference type="Proteomes" id="UP000007322">
    <property type="component" value="Chromosome 4"/>
</dbReference>
<evidence type="ECO:0008006" key="3">
    <source>
        <dbReference type="Google" id="ProtNLM"/>
    </source>
</evidence>
<dbReference type="AlphaFoldDB" id="G2QF14"/>
<reference evidence="1 2" key="1">
    <citation type="journal article" date="2011" name="Nat. Biotechnol.">
        <title>Comparative genomic analysis of the thermophilic biomass-degrading fungi Myceliophthora thermophila and Thielavia terrestris.</title>
        <authorList>
            <person name="Berka R.M."/>
            <person name="Grigoriev I.V."/>
            <person name="Otillar R."/>
            <person name="Salamov A."/>
            <person name="Grimwood J."/>
            <person name="Reid I."/>
            <person name="Ishmael N."/>
            <person name="John T."/>
            <person name="Darmond C."/>
            <person name="Moisan M.-C."/>
            <person name="Henrissat B."/>
            <person name="Coutinho P.M."/>
            <person name="Lombard V."/>
            <person name="Natvig D.O."/>
            <person name="Lindquist E."/>
            <person name="Schmutz J."/>
            <person name="Lucas S."/>
            <person name="Harris P."/>
            <person name="Powlowski J."/>
            <person name="Bellemare A."/>
            <person name="Taylor D."/>
            <person name="Butler G."/>
            <person name="de Vries R.P."/>
            <person name="Allijn I.E."/>
            <person name="van den Brink J."/>
            <person name="Ushinsky S."/>
            <person name="Storms R."/>
            <person name="Powell A.J."/>
            <person name="Paulsen I.T."/>
            <person name="Elbourne L.D.H."/>
            <person name="Baker S.E."/>
            <person name="Magnuson J."/>
            <person name="LaBoissiere S."/>
            <person name="Clutterbuck A.J."/>
            <person name="Martinez D."/>
            <person name="Wogulis M."/>
            <person name="de Leon A.L."/>
            <person name="Rey M.W."/>
            <person name="Tsang A."/>
        </authorList>
    </citation>
    <scope>NUCLEOTIDE SEQUENCE [LARGE SCALE GENOMIC DNA]</scope>
    <source>
        <strain evidence="2">ATCC 42464 / BCRC 31852 / DSM 1799</strain>
    </source>
</reference>
<dbReference type="InParanoid" id="G2QF14"/>
<evidence type="ECO:0000313" key="2">
    <source>
        <dbReference type="Proteomes" id="UP000007322"/>
    </source>
</evidence>
<dbReference type="eggNOG" id="ENOG502SII6">
    <property type="taxonomic scope" value="Eukaryota"/>
</dbReference>
<dbReference type="GeneID" id="11514075"/>